<protein>
    <submittedName>
        <fullName evidence="2">Uncharacterized protein</fullName>
    </submittedName>
</protein>
<evidence type="ECO:0000256" key="1">
    <source>
        <dbReference type="SAM" id="MobiDB-lite"/>
    </source>
</evidence>
<feature type="compositionally biased region" description="Basic and acidic residues" evidence="1">
    <location>
        <begin position="165"/>
        <end position="177"/>
    </location>
</feature>
<dbReference type="AlphaFoldDB" id="A0A4Z2HLH0"/>
<keyword evidence="3" id="KW-1185">Reference proteome</keyword>
<feature type="region of interest" description="Disordered" evidence="1">
    <location>
        <begin position="32"/>
        <end position="70"/>
    </location>
</feature>
<evidence type="ECO:0000313" key="2">
    <source>
        <dbReference type="EMBL" id="TNN66749.1"/>
    </source>
</evidence>
<feature type="compositionally biased region" description="Basic residues" evidence="1">
    <location>
        <begin position="181"/>
        <end position="192"/>
    </location>
</feature>
<dbReference type="EMBL" id="SRLO01000214">
    <property type="protein sequence ID" value="TNN66749.1"/>
    <property type="molecule type" value="Genomic_DNA"/>
</dbReference>
<feature type="region of interest" description="Disordered" evidence="1">
    <location>
        <begin position="136"/>
        <end position="192"/>
    </location>
</feature>
<evidence type="ECO:0000313" key="3">
    <source>
        <dbReference type="Proteomes" id="UP000314294"/>
    </source>
</evidence>
<accession>A0A4Z2HLH0</accession>
<dbReference type="Proteomes" id="UP000314294">
    <property type="component" value="Unassembled WGS sequence"/>
</dbReference>
<proteinExistence type="predicted"/>
<name>A0A4Z2HLH0_9TELE</name>
<sequence>MKRPECCWVAGGHTGFVPGGITNEQRYSGNKFTQRFTPARPACHKTHRRSDDSIGPTGSEKESGKGRGNVNKAQWKLPVAVAEEMTACERLGLCSNESSRSSLDVSPSPLISEPRPATFLHTEPVTHMHTRVVAGRPTTRGCRARAKPRAVREGAGATRTTSESRAGDKHRRGEEAGVSRATRRILRRRVSL</sequence>
<comment type="caution">
    <text evidence="2">The sequence shown here is derived from an EMBL/GenBank/DDBJ whole genome shotgun (WGS) entry which is preliminary data.</text>
</comment>
<reference evidence="2 3" key="1">
    <citation type="submission" date="2019-03" db="EMBL/GenBank/DDBJ databases">
        <title>First draft genome of Liparis tanakae, snailfish: a comprehensive survey of snailfish specific genes.</title>
        <authorList>
            <person name="Kim W."/>
            <person name="Song I."/>
            <person name="Jeong J.-H."/>
            <person name="Kim D."/>
            <person name="Kim S."/>
            <person name="Ryu S."/>
            <person name="Song J.Y."/>
            <person name="Lee S.K."/>
        </authorList>
    </citation>
    <scope>NUCLEOTIDE SEQUENCE [LARGE SCALE GENOMIC DNA]</scope>
    <source>
        <tissue evidence="2">Muscle</tissue>
    </source>
</reference>
<organism evidence="2 3">
    <name type="scientific">Liparis tanakae</name>
    <name type="common">Tanaka's snailfish</name>
    <dbReference type="NCBI Taxonomy" id="230148"/>
    <lineage>
        <taxon>Eukaryota</taxon>
        <taxon>Metazoa</taxon>
        <taxon>Chordata</taxon>
        <taxon>Craniata</taxon>
        <taxon>Vertebrata</taxon>
        <taxon>Euteleostomi</taxon>
        <taxon>Actinopterygii</taxon>
        <taxon>Neopterygii</taxon>
        <taxon>Teleostei</taxon>
        <taxon>Neoteleostei</taxon>
        <taxon>Acanthomorphata</taxon>
        <taxon>Eupercaria</taxon>
        <taxon>Perciformes</taxon>
        <taxon>Cottioidei</taxon>
        <taxon>Cottales</taxon>
        <taxon>Liparidae</taxon>
        <taxon>Liparis</taxon>
    </lineage>
</organism>
<gene>
    <name evidence="2" type="ORF">EYF80_022991</name>
</gene>